<dbReference type="NCBIfam" id="TIGR01444">
    <property type="entry name" value="fkbM_fam"/>
    <property type="match status" value="1"/>
</dbReference>
<evidence type="ECO:0000259" key="1">
    <source>
        <dbReference type="Pfam" id="PF05050"/>
    </source>
</evidence>
<dbReference type="Pfam" id="PF05050">
    <property type="entry name" value="Methyltransf_21"/>
    <property type="match status" value="1"/>
</dbReference>
<keyword evidence="2" id="KW-0808">Transferase</keyword>
<dbReference type="PANTHER" id="PTHR34203:SF15">
    <property type="entry name" value="SLL1173 PROTEIN"/>
    <property type="match status" value="1"/>
</dbReference>
<dbReference type="SUPFAM" id="SSF53335">
    <property type="entry name" value="S-adenosyl-L-methionine-dependent methyltransferases"/>
    <property type="match status" value="1"/>
</dbReference>
<organism evidence="2 3">
    <name type="scientific">Rodentibacter trehalosifermentans</name>
    <dbReference type="NCBI Taxonomy" id="1908263"/>
    <lineage>
        <taxon>Bacteria</taxon>
        <taxon>Pseudomonadati</taxon>
        <taxon>Pseudomonadota</taxon>
        <taxon>Gammaproteobacteria</taxon>
        <taxon>Pasteurellales</taxon>
        <taxon>Pasteurellaceae</taxon>
        <taxon>Rodentibacter</taxon>
    </lineage>
</organism>
<dbReference type="InterPro" id="IPR006342">
    <property type="entry name" value="FkbM_mtfrase"/>
</dbReference>
<dbReference type="InterPro" id="IPR029063">
    <property type="entry name" value="SAM-dependent_MTases_sf"/>
</dbReference>
<keyword evidence="2" id="KW-0489">Methyltransferase</keyword>
<dbReference type="Proteomes" id="UP000188728">
    <property type="component" value="Unassembled WGS sequence"/>
</dbReference>
<gene>
    <name evidence="2" type="ORF">BKK51_12890</name>
</gene>
<dbReference type="GO" id="GO:0032259">
    <property type="term" value="P:methylation"/>
    <property type="evidence" value="ECO:0007669"/>
    <property type="project" value="UniProtKB-KW"/>
</dbReference>
<sequence>MKHINRPQPFVLSATNFGTLIVNHLDRQTNLAGHTYGVGYQFLSTGSFDPKEIRNVLALLNLRRKYFGDNVVALDCGANIGAHTIPWSIEMTGWGEVIAIEAQERIYYALAGNIALNNCFNAKAIYSAIGNPVASQPASQPMIDIPIVDYNTPSSFGSLELRQNTNNEFIGQPIDYQKTQKIPLISVDSLQLKRLDFLKIDVEGMELETLTGGLRTIKQHLPILSVEVLKSGHQGIVDLLSPLGYQFFPMDINILAIHNDDPTLKHISSSSQ</sequence>
<reference evidence="2 3" key="1">
    <citation type="submission" date="2016-10" db="EMBL/GenBank/DDBJ databases">
        <title>Rodentibacter gen. nov. and new species.</title>
        <authorList>
            <person name="Christensen H."/>
        </authorList>
    </citation>
    <scope>NUCLEOTIDE SEQUENCE [LARGE SCALE GENOMIC DNA]</scope>
    <source>
        <strain evidence="2 3">H1983213011</strain>
    </source>
</reference>
<dbReference type="GO" id="GO:0008168">
    <property type="term" value="F:methyltransferase activity"/>
    <property type="evidence" value="ECO:0007669"/>
    <property type="project" value="UniProtKB-KW"/>
</dbReference>
<evidence type="ECO:0000313" key="3">
    <source>
        <dbReference type="Proteomes" id="UP000188728"/>
    </source>
</evidence>
<dbReference type="AlphaFoldDB" id="A0A1V3IL49"/>
<dbReference type="Gene3D" id="3.40.50.150">
    <property type="entry name" value="Vaccinia Virus protein VP39"/>
    <property type="match status" value="1"/>
</dbReference>
<accession>A0A1V3IL49</accession>
<feature type="domain" description="Methyltransferase FkbM" evidence="1">
    <location>
        <begin position="75"/>
        <end position="247"/>
    </location>
</feature>
<dbReference type="PANTHER" id="PTHR34203">
    <property type="entry name" value="METHYLTRANSFERASE, FKBM FAMILY PROTEIN"/>
    <property type="match status" value="1"/>
</dbReference>
<proteinExistence type="predicted"/>
<dbReference type="RefSeq" id="WP_077474806.1">
    <property type="nucleotide sequence ID" value="NZ_MLHK01000097.1"/>
</dbReference>
<dbReference type="InterPro" id="IPR052514">
    <property type="entry name" value="SAM-dependent_MTase"/>
</dbReference>
<name>A0A1V3IL49_9PAST</name>
<protein>
    <submittedName>
        <fullName evidence="2">FkbM family methyltransferase</fullName>
    </submittedName>
</protein>
<comment type="caution">
    <text evidence="2">The sequence shown here is derived from an EMBL/GenBank/DDBJ whole genome shotgun (WGS) entry which is preliminary data.</text>
</comment>
<evidence type="ECO:0000313" key="2">
    <source>
        <dbReference type="EMBL" id="OOF42406.1"/>
    </source>
</evidence>
<dbReference type="EMBL" id="MLHK01000097">
    <property type="protein sequence ID" value="OOF42406.1"/>
    <property type="molecule type" value="Genomic_DNA"/>
</dbReference>